<name>A0A1F5YXJ8_9BACT</name>
<evidence type="ECO:0000313" key="1">
    <source>
        <dbReference type="EMBL" id="OGG04813.1"/>
    </source>
</evidence>
<accession>A0A1F5YXJ8</accession>
<proteinExistence type="predicted"/>
<reference evidence="1 2" key="1">
    <citation type="journal article" date="2016" name="Nat. Commun.">
        <title>Thousands of microbial genomes shed light on interconnected biogeochemical processes in an aquifer system.</title>
        <authorList>
            <person name="Anantharaman K."/>
            <person name="Brown C.T."/>
            <person name="Hug L.A."/>
            <person name="Sharon I."/>
            <person name="Castelle C.J."/>
            <person name="Probst A.J."/>
            <person name="Thomas B.C."/>
            <person name="Singh A."/>
            <person name="Wilkins M.J."/>
            <person name="Karaoz U."/>
            <person name="Brodie E.L."/>
            <person name="Williams K.H."/>
            <person name="Hubbard S.S."/>
            <person name="Banfield J.F."/>
        </authorList>
    </citation>
    <scope>NUCLEOTIDE SEQUENCE [LARGE SCALE GENOMIC DNA]</scope>
</reference>
<comment type="caution">
    <text evidence="1">The sequence shown here is derived from an EMBL/GenBank/DDBJ whole genome shotgun (WGS) entry which is preliminary data.</text>
</comment>
<evidence type="ECO:0000313" key="2">
    <source>
        <dbReference type="Proteomes" id="UP000178448"/>
    </source>
</evidence>
<dbReference type="STRING" id="1798374.A2Z33_05890"/>
<organism evidence="1 2">
    <name type="scientific">Candidatus Gottesmanbacteria bacterium RBG_16_52_11</name>
    <dbReference type="NCBI Taxonomy" id="1798374"/>
    <lineage>
        <taxon>Bacteria</taxon>
        <taxon>Candidatus Gottesmaniibacteriota</taxon>
    </lineage>
</organism>
<sequence>MIYELVPKLYISGVFDTRSGVESFINDVEPETGLERRVLLSRAIQDIQADAGNISMQCQNLGAVEEFCRFSPMEEGGLISPTVIMNTDHPALNFSLSMRKIQRDGGVPLDPQNGLNLLKALIDAQAFIQTHSQDEFVSKQGEFR</sequence>
<dbReference type="Proteomes" id="UP000178448">
    <property type="component" value="Unassembled WGS sequence"/>
</dbReference>
<protein>
    <submittedName>
        <fullName evidence="1">Uncharacterized protein</fullName>
    </submittedName>
</protein>
<dbReference type="AlphaFoldDB" id="A0A1F5YXJ8"/>
<dbReference type="EMBL" id="MFJD01000001">
    <property type="protein sequence ID" value="OGG04813.1"/>
    <property type="molecule type" value="Genomic_DNA"/>
</dbReference>
<gene>
    <name evidence="1" type="ORF">A2Z33_05890</name>
</gene>